<evidence type="ECO:0000256" key="6">
    <source>
        <dbReference type="ARBA" id="ARBA00023004"/>
    </source>
</evidence>
<keyword evidence="6 8" id="KW-0408">Iron</keyword>
<evidence type="ECO:0000256" key="3">
    <source>
        <dbReference type="ARBA" id="ARBA00022617"/>
    </source>
</evidence>
<keyword evidence="3 8" id="KW-0349">Heme</keyword>
<organism evidence="12">
    <name type="scientific">Thrips palmi</name>
    <name type="common">Melon thrips</name>
    <dbReference type="NCBI Taxonomy" id="161013"/>
    <lineage>
        <taxon>Eukaryota</taxon>
        <taxon>Metazoa</taxon>
        <taxon>Ecdysozoa</taxon>
        <taxon>Arthropoda</taxon>
        <taxon>Hexapoda</taxon>
        <taxon>Insecta</taxon>
        <taxon>Pterygota</taxon>
        <taxon>Neoptera</taxon>
        <taxon>Paraneoptera</taxon>
        <taxon>Thysanoptera</taxon>
        <taxon>Terebrantia</taxon>
        <taxon>Thripoidea</taxon>
        <taxon>Thripidae</taxon>
        <taxon>Thrips</taxon>
    </lineage>
</organism>
<evidence type="ECO:0000256" key="9">
    <source>
        <dbReference type="RuleBase" id="RU000461"/>
    </source>
</evidence>
<keyword evidence="7 9" id="KW-0503">Monooxygenase</keyword>
<dbReference type="PRINTS" id="PR00463">
    <property type="entry name" value="EP450I"/>
</dbReference>
<dbReference type="GO" id="GO:0005506">
    <property type="term" value="F:iron ion binding"/>
    <property type="evidence" value="ECO:0007669"/>
    <property type="project" value="InterPro"/>
</dbReference>
<evidence type="ECO:0000256" key="4">
    <source>
        <dbReference type="ARBA" id="ARBA00022723"/>
    </source>
</evidence>
<comment type="similarity">
    <text evidence="2 9">Belongs to the cytochrome P450 family.</text>
</comment>
<reference evidence="12" key="1">
    <citation type="submission" date="2025-08" db="UniProtKB">
        <authorList>
            <consortium name="RefSeq"/>
        </authorList>
    </citation>
    <scope>IDENTIFICATION</scope>
    <source>
        <tissue evidence="12">Total insect</tissue>
    </source>
</reference>
<comment type="cofactor">
    <cofactor evidence="1 8">
        <name>heme</name>
        <dbReference type="ChEBI" id="CHEBI:30413"/>
    </cofactor>
</comment>
<sequence>MGLVTETLATAAVAGVTTLLALLLRQYFHFRRLELAIPGPPSLPLLGNTLDFVSVTPDTVLQTIKRMIGGRRELSRFSFMNHLMVFVSSPEDFECVVRRSEFNSKSHFVYHLLDDRRSLLQLNGTEWRARRRALEPGFSKSVLNRFVGTFYAEAKGFVERVPTDAPVDVLQALRLATSRNFLRTSISADMEEQAMPFVEFFEAFLRTVNQRSFNPLLWSERLFRMTASGKKVSRMKEALHALVRKALAVKQDEVKRRGKDGEHTARRRRALADILVDMHHRAEIPEDDIVDEVKTFFGASVETTVSTLSWTLAVLSLHPKLQERLFFEVDAVLGNRDVTAEDLPQLKYLDCVVKEVLRLFPPIVFVGRQCYRETRLCGHVIPANSTVVLNIQGVHLDPQHWRDPLAFDPDRFLPENSQGRHHCAYVPFSIGSRNCIGAKYAMMVATTFLATIVRAFRVLPAHGHKDVQSLLDNMSFDLASRLVGGVKVVFQPRPRGGGGGAVAAA</sequence>
<keyword evidence="10" id="KW-0812">Transmembrane</keyword>
<evidence type="ECO:0000256" key="7">
    <source>
        <dbReference type="ARBA" id="ARBA00023033"/>
    </source>
</evidence>
<dbReference type="InterPro" id="IPR002401">
    <property type="entry name" value="Cyt_P450_E_grp-I"/>
</dbReference>
<evidence type="ECO:0000256" key="1">
    <source>
        <dbReference type="ARBA" id="ARBA00001971"/>
    </source>
</evidence>
<dbReference type="AlphaFoldDB" id="A0A6P8ZSP5"/>
<dbReference type="PANTHER" id="PTHR24291">
    <property type="entry name" value="CYTOCHROME P450 FAMILY 4"/>
    <property type="match status" value="1"/>
</dbReference>
<dbReference type="Gene3D" id="1.10.630.10">
    <property type="entry name" value="Cytochrome P450"/>
    <property type="match status" value="1"/>
</dbReference>
<evidence type="ECO:0000313" key="11">
    <source>
        <dbReference type="Proteomes" id="UP000515158"/>
    </source>
</evidence>
<dbReference type="GO" id="GO:0016705">
    <property type="term" value="F:oxidoreductase activity, acting on paired donors, with incorporation or reduction of molecular oxygen"/>
    <property type="evidence" value="ECO:0007669"/>
    <property type="project" value="InterPro"/>
</dbReference>
<keyword evidence="10" id="KW-1133">Transmembrane helix</keyword>
<dbReference type="OrthoDB" id="1470350at2759"/>
<keyword evidence="5 9" id="KW-0560">Oxidoreductase</keyword>
<feature type="transmembrane region" description="Helical" evidence="10">
    <location>
        <begin position="6"/>
        <end position="24"/>
    </location>
</feature>
<dbReference type="RefSeq" id="XP_034248258.1">
    <property type="nucleotide sequence ID" value="XM_034392367.1"/>
</dbReference>
<proteinExistence type="inferred from homology"/>
<dbReference type="KEGG" id="tpal:117649499"/>
<evidence type="ECO:0000256" key="8">
    <source>
        <dbReference type="PIRSR" id="PIRSR602401-1"/>
    </source>
</evidence>
<dbReference type="PANTHER" id="PTHR24291:SF201">
    <property type="entry name" value="CYTOCHROME P450, FAMILY 4, SUBFAMILY B, POLYPEPTIDE 7"/>
    <property type="match status" value="1"/>
</dbReference>
<evidence type="ECO:0000313" key="12">
    <source>
        <dbReference type="RefSeq" id="XP_034248258.1"/>
    </source>
</evidence>
<dbReference type="PROSITE" id="PS00086">
    <property type="entry name" value="CYTOCHROME_P450"/>
    <property type="match status" value="1"/>
</dbReference>
<dbReference type="PRINTS" id="PR00385">
    <property type="entry name" value="P450"/>
</dbReference>
<evidence type="ECO:0000256" key="10">
    <source>
        <dbReference type="SAM" id="Phobius"/>
    </source>
</evidence>
<name>A0A6P8ZSP5_THRPL</name>
<evidence type="ECO:0000256" key="5">
    <source>
        <dbReference type="ARBA" id="ARBA00023002"/>
    </source>
</evidence>
<dbReference type="Pfam" id="PF00067">
    <property type="entry name" value="p450"/>
    <property type="match status" value="1"/>
</dbReference>
<keyword evidence="11" id="KW-1185">Reference proteome</keyword>
<dbReference type="InterPro" id="IPR036396">
    <property type="entry name" value="Cyt_P450_sf"/>
</dbReference>
<dbReference type="InterPro" id="IPR017972">
    <property type="entry name" value="Cyt_P450_CS"/>
</dbReference>
<dbReference type="InParanoid" id="A0A6P8ZSP5"/>
<gene>
    <name evidence="12" type="primary">LOC117649499</name>
</gene>
<feature type="binding site" description="axial binding residue" evidence="8">
    <location>
        <position position="435"/>
    </location>
    <ligand>
        <name>heme</name>
        <dbReference type="ChEBI" id="CHEBI:30413"/>
    </ligand>
    <ligandPart>
        <name>Fe</name>
        <dbReference type="ChEBI" id="CHEBI:18248"/>
    </ligandPart>
</feature>
<dbReference type="GeneID" id="117649499"/>
<evidence type="ECO:0000256" key="2">
    <source>
        <dbReference type="ARBA" id="ARBA00010617"/>
    </source>
</evidence>
<dbReference type="InterPro" id="IPR001128">
    <property type="entry name" value="Cyt_P450"/>
</dbReference>
<dbReference type="SUPFAM" id="SSF48264">
    <property type="entry name" value="Cytochrome P450"/>
    <property type="match status" value="1"/>
</dbReference>
<dbReference type="Proteomes" id="UP000515158">
    <property type="component" value="Unplaced"/>
</dbReference>
<accession>A0A6P8ZSP5</accession>
<dbReference type="GO" id="GO:0020037">
    <property type="term" value="F:heme binding"/>
    <property type="evidence" value="ECO:0007669"/>
    <property type="project" value="InterPro"/>
</dbReference>
<dbReference type="GO" id="GO:0004497">
    <property type="term" value="F:monooxygenase activity"/>
    <property type="evidence" value="ECO:0007669"/>
    <property type="project" value="UniProtKB-KW"/>
</dbReference>
<keyword evidence="4 8" id="KW-0479">Metal-binding</keyword>
<keyword evidence="10" id="KW-0472">Membrane</keyword>
<protein>
    <submittedName>
        <fullName evidence="12">Probable cytochrome P450 4ac1</fullName>
    </submittedName>
</protein>
<dbReference type="InterPro" id="IPR050196">
    <property type="entry name" value="Cytochrome_P450_Monoox"/>
</dbReference>